<dbReference type="EMBL" id="CM027684">
    <property type="protein sequence ID" value="KAG0530563.1"/>
    <property type="molecule type" value="Genomic_DNA"/>
</dbReference>
<gene>
    <name evidence="2" type="ORF">BDA96_05G197400</name>
</gene>
<proteinExistence type="predicted"/>
<dbReference type="PANTHER" id="PTHR35166:SF20">
    <property type="entry name" value="EXPRESSED PROTEIN"/>
    <property type="match status" value="1"/>
</dbReference>
<accession>A0A921UG97</accession>
<reference evidence="2" key="2">
    <citation type="submission" date="2020-10" db="EMBL/GenBank/DDBJ databases">
        <authorList>
            <person name="Cooper E.A."/>
            <person name="Brenton Z.W."/>
            <person name="Flinn B.S."/>
            <person name="Jenkins J."/>
            <person name="Shu S."/>
            <person name="Flowers D."/>
            <person name="Luo F."/>
            <person name="Wang Y."/>
            <person name="Xia P."/>
            <person name="Barry K."/>
            <person name="Daum C."/>
            <person name="Lipzen A."/>
            <person name="Yoshinaga Y."/>
            <person name="Schmutz J."/>
            <person name="Saski C."/>
            <person name="Vermerris W."/>
            <person name="Kresovich S."/>
        </authorList>
    </citation>
    <scope>NUCLEOTIDE SEQUENCE</scope>
</reference>
<organism evidence="2 3">
    <name type="scientific">Sorghum bicolor</name>
    <name type="common">Sorghum</name>
    <name type="synonym">Sorghum vulgare</name>
    <dbReference type="NCBI Taxonomy" id="4558"/>
    <lineage>
        <taxon>Eukaryota</taxon>
        <taxon>Viridiplantae</taxon>
        <taxon>Streptophyta</taxon>
        <taxon>Embryophyta</taxon>
        <taxon>Tracheophyta</taxon>
        <taxon>Spermatophyta</taxon>
        <taxon>Magnoliopsida</taxon>
        <taxon>Liliopsida</taxon>
        <taxon>Poales</taxon>
        <taxon>Poaceae</taxon>
        <taxon>PACMAD clade</taxon>
        <taxon>Panicoideae</taxon>
        <taxon>Andropogonodae</taxon>
        <taxon>Andropogoneae</taxon>
        <taxon>Sorghinae</taxon>
        <taxon>Sorghum</taxon>
    </lineage>
</organism>
<sequence length="141" mass="14762">MAAGGEGSARWRTANSLEAAATLRRCSTKRKSGKEEASGRMPRRRKEKETASAASACADAEKSAAGAAKNRLPAKDIRWILAQKPEAPPPIYQALKRSNPELVPRPEEEGAGREAACAVRPGQGVLRGGGEATQVSAVGAQ</sequence>
<dbReference type="PANTHER" id="PTHR35166">
    <property type="entry name" value="OS05G0193700 PROTEIN-RELATED"/>
    <property type="match status" value="1"/>
</dbReference>
<dbReference type="AlphaFoldDB" id="A0A921UG97"/>
<evidence type="ECO:0000313" key="3">
    <source>
        <dbReference type="Proteomes" id="UP000807115"/>
    </source>
</evidence>
<protein>
    <submittedName>
        <fullName evidence="2">Uncharacterized protein</fullName>
    </submittedName>
</protein>
<comment type="caution">
    <text evidence="2">The sequence shown here is derived from an EMBL/GenBank/DDBJ whole genome shotgun (WGS) entry which is preliminary data.</text>
</comment>
<reference evidence="2" key="1">
    <citation type="journal article" date="2019" name="BMC Genomics">
        <title>A new reference genome for Sorghum bicolor reveals high levels of sequence similarity between sweet and grain genotypes: implications for the genetics of sugar metabolism.</title>
        <authorList>
            <person name="Cooper E.A."/>
            <person name="Brenton Z.W."/>
            <person name="Flinn B.S."/>
            <person name="Jenkins J."/>
            <person name="Shu S."/>
            <person name="Flowers D."/>
            <person name="Luo F."/>
            <person name="Wang Y."/>
            <person name="Xia P."/>
            <person name="Barry K."/>
            <person name="Daum C."/>
            <person name="Lipzen A."/>
            <person name="Yoshinaga Y."/>
            <person name="Schmutz J."/>
            <person name="Saski C."/>
            <person name="Vermerris W."/>
            <person name="Kresovich S."/>
        </authorList>
    </citation>
    <scope>NUCLEOTIDE SEQUENCE</scope>
</reference>
<feature type="compositionally biased region" description="Low complexity" evidence="1">
    <location>
        <begin position="51"/>
        <end position="69"/>
    </location>
</feature>
<evidence type="ECO:0000313" key="2">
    <source>
        <dbReference type="EMBL" id="KAG0530563.1"/>
    </source>
</evidence>
<feature type="region of interest" description="Disordered" evidence="1">
    <location>
        <begin position="1"/>
        <end position="69"/>
    </location>
</feature>
<dbReference type="Proteomes" id="UP000807115">
    <property type="component" value="Chromosome 5"/>
</dbReference>
<name>A0A921UG97_SORBI</name>
<evidence type="ECO:0000256" key="1">
    <source>
        <dbReference type="SAM" id="MobiDB-lite"/>
    </source>
</evidence>